<dbReference type="GO" id="GO:0045492">
    <property type="term" value="P:xylan biosynthetic process"/>
    <property type="evidence" value="ECO:0007669"/>
    <property type="project" value="InterPro"/>
</dbReference>
<dbReference type="PANTHER" id="PTHR31444">
    <property type="entry name" value="OS11G0490100 PROTEIN"/>
    <property type="match status" value="1"/>
</dbReference>
<keyword evidence="7" id="KW-1185">Reference proteome</keyword>
<evidence type="ECO:0000256" key="3">
    <source>
        <dbReference type="ARBA" id="ARBA00022989"/>
    </source>
</evidence>
<feature type="compositionally biased region" description="Low complexity" evidence="5">
    <location>
        <begin position="38"/>
        <end position="49"/>
    </location>
</feature>
<keyword evidence="2" id="KW-0812">Transmembrane</keyword>
<keyword evidence="3" id="KW-1133">Transmembrane helix</keyword>
<accession>A0A8J5LV51</accession>
<dbReference type="InterPro" id="IPR006514">
    <property type="entry name" value="IRX15/GXM/AGM"/>
</dbReference>
<evidence type="ECO:0000313" key="7">
    <source>
        <dbReference type="Proteomes" id="UP000734854"/>
    </source>
</evidence>
<comment type="subcellular location">
    <subcellularLocation>
        <location evidence="1">Golgi apparatus membrane</location>
        <topology evidence="1">Single-pass membrane protein</topology>
    </subcellularLocation>
</comment>
<dbReference type="NCBIfam" id="TIGR01627">
    <property type="entry name" value="A_thal_3515"/>
    <property type="match status" value="1"/>
</dbReference>
<evidence type="ECO:0000256" key="2">
    <source>
        <dbReference type="ARBA" id="ARBA00022692"/>
    </source>
</evidence>
<feature type="region of interest" description="Disordered" evidence="5">
    <location>
        <begin position="38"/>
        <end position="59"/>
    </location>
</feature>
<evidence type="ECO:0000313" key="6">
    <source>
        <dbReference type="EMBL" id="KAG6524176.1"/>
    </source>
</evidence>
<comment type="caution">
    <text evidence="6">The sequence shown here is derived from an EMBL/GenBank/DDBJ whole genome shotgun (WGS) entry which is preliminary data.</text>
</comment>
<evidence type="ECO:0008006" key="8">
    <source>
        <dbReference type="Google" id="ProtNLM"/>
    </source>
</evidence>
<organism evidence="6 7">
    <name type="scientific">Zingiber officinale</name>
    <name type="common">Ginger</name>
    <name type="synonym">Amomum zingiber</name>
    <dbReference type="NCBI Taxonomy" id="94328"/>
    <lineage>
        <taxon>Eukaryota</taxon>
        <taxon>Viridiplantae</taxon>
        <taxon>Streptophyta</taxon>
        <taxon>Embryophyta</taxon>
        <taxon>Tracheophyta</taxon>
        <taxon>Spermatophyta</taxon>
        <taxon>Magnoliopsida</taxon>
        <taxon>Liliopsida</taxon>
        <taxon>Zingiberales</taxon>
        <taxon>Zingiberaceae</taxon>
        <taxon>Zingiber</taxon>
    </lineage>
</organism>
<dbReference type="EMBL" id="JACMSC010000004">
    <property type="protein sequence ID" value="KAG6524176.1"/>
    <property type="molecule type" value="Genomic_DNA"/>
</dbReference>
<proteinExistence type="predicted"/>
<keyword evidence="4" id="KW-0472">Membrane</keyword>
<dbReference type="GO" id="GO:0000139">
    <property type="term" value="C:Golgi membrane"/>
    <property type="evidence" value="ECO:0007669"/>
    <property type="project" value="UniProtKB-SubCell"/>
</dbReference>
<dbReference type="AlphaFoldDB" id="A0A8J5LV51"/>
<evidence type="ECO:0000256" key="5">
    <source>
        <dbReference type="SAM" id="MobiDB-lite"/>
    </source>
</evidence>
<protein>
    <recommendedName>
        <fullName evidence="8">Polysaccharide biosynthesis domain-containing protein</fullName>
    </recommendedName>
</protein>
<evidence type="ECO:0000256" key="4">
    <source>
        <dbReference type="ARBA" id="ARBA00023136"/>
    </source>
</evidence>
<name>A0A8J5LV51_ZINOF</name>
<dbReference type="Proteomes" id="UP000734854">
    <property type="component" value="Unassembled WGS sequence"/>
</dbReference>
<sequence>MIQPKRIKMLSKRSVIIILVVCSTLSILKLYTLAPSASGFGDPSSSSPPRDFPDSSHKIDRDLLSPKEYQLLSDLVAGRAPCNLLFFGLKKQFLAVAALNTGGITIFLEDDSERLKAKVPKGIGIYLVKGHERAGTAYELLEHARKHPSCTLQGGLLAGSECRLSLKRLPEAVQRRKWDVVVVDGPSGDQPEALGRMGAIYTAAILAHKGVKTDVLVHDTDRMIEKWYSWEFLCHENLVSSKGKLWHFRITANSSSDNFCSQAAVQILLELDFGREPVNRSADSRPVIVLDQLDECPGIVSHCAYEIVGHAIAGLGTACNSTCI</sequence>
<reference evidence="6 7" key="1">
    <citation type="submission" date="2020-08" db="EMBL/GenBank/DDBJ databases">
        <title>Plant Genome Project.</title>
        <authorList>
            <person name="Zhang R.-G."/>
        </authorList>
    </citation>
    <scope>NUCLEOTIDE SEQUENCE [LARGE SCALE GENOMIC DNA]</scope>
    <source>
        <tissue evidence="6">Rhizome</tissue>
    </source>
</reference>
<evidence type="ECO:0000256" key="1">
    <source>
        <dbReference type="ARBA" id="ARBA00004194"/>
    </source>
</evidence>
<gene>
    <name evidence="6" type="ORF">ZIOFF_014067</name>
</gene>
<dbReference type="Pfam" id="PF21729">
    <property type="entry name" value="IRX15_IRX15L_GXM"/>
    <property type="match status" value="1"/>
</dbReference>